<evidence type="ECO:0000313" key="3">
    <source>
        <dbReference type="Proteomes" id="UP000215335"/>
    </source>
</evidence>
<evidence type="ECO:0000256" key="1">
    <source>
        <dbReference type="PROSITE-ProRule" id="PRU00023"/>
    </source>
</evidence>
<dbReference type="Pfam" id="PF12796">
    <property type="entry name" value="Ank_2"/>
    <property type="match status" value="1"/>
</dbReference>
<dbReference type="PROSITE" id="PS50297">
    <property type="entry name" value="ANK_REP_REGION"/>
    <property type="match status" value="1"/>
</dbReference>
<keyword evidence="3" id="KW-1185">Reference proteome</keyword>
<organism evidence="2 3">
    <name type="scientific">Trichomalopsis sarcophagae</name>
    <dbReference type="NCBI Taxonomy" id="543379"/>
    <lineage>
        <taxon>Eukaryota</taxon>
        <taxon>Metazoa</taxon>
        <taxon>Ecdysozoa</taxon>
        <taxon>Arthropoda</taxon>
        <taxon>Hexapoda</taxon>
        <taxon>Insecta</taxon>
        <taxon>Pterygota</taxon>
        <taxon>Neoptera</taxon>
        <taxon>Endopterygota</taxon>
        <taxon>Hymenoptera</taxon>
        <taxon>Apocrita</taxon>
        <taxon>Proctotrupomorpha</taxon>
        <taxon>Chalcidoidea</taxon>
        <taxon>Pteromalidae</taxon>
        <taxon>Pteromalinae</taxon>
        <taxon>Trichomalopsis</taxon>
    </lineage>
</organism>
<dbReference type="Proteomes" id="UP000215335">
    <property type="component" value="Unassembled WGS sequence"/>
</dbReference>
<dbReference type="Gene3D" id="1.25.40.20">
    <property type="entry name" value="Ankyrin repeat-containing domain"/>
    <property type="match status" value="1"/>
</dbReference>
<sequence length="339" mass="38457">MESKAAQIVPILWANDFRPRDPLKAFQTAFKLEDIQSIKLLHTNQNTERSMNFLHEAVIQGYKVPDNQQLLELGYKMEVPTQDGRSPLQLTITAGHNHLVKYLIERIARINSPVISNSESSLYLALHVKNILAIVTLLQYGTVTSTTLDRDKNSENLIVKLTANDNDEEMLRIGVVLYDSPGKPLLITQNCSFGGKTLSNANRKSSVKTLTTRKTLIKKNCKPTFKLQWARSYFRKLTWRANTDNGYKILIWSGIIPGQEALPSVTSEEIAYNAGFTKHGKRSNARCTVRTKKLYTIREPSIATDVDNLPIAVSPYPREDLVARDRSRTDDYHTNYCFL</sequence>
<gene>
    <name evidence="2" type="ORF">TSAR_013756</name>
</gene>
<dbReference type="SMART" id="SM00248">
    <property type="entry name" value="ANK"/>
    <property type="match status" value="2"/>
</dbReference>
<dbReference type="InterPro" id="IPR002110">
    <property type="entry name" value="Ankyrin_rpt"/>
</dbReference>
<dbReference type="PROSITE" id="PS50088">
    <property type="entry name" value="ANK_REPEAT"/>
    <property type="match status" value="1"/>
</dbReference>
<reference evidence="2 3" key="1">
    <citation type="journal article" date="2017" name="Curr. Biol.">
        <title>The Evolution of Venom by Co-option of Single-Copy Genes.</title>
        <authorList>
            <person name="Martinson E.O."/>
            <person name="Mrinalini"/>
            <person name="Kelkar Y.D."/>
            <person name="Chang C.H."/>
            <person name="Werren J.H."/>
        </authorList>
    </citation>
    <scope>NUCLEOTIDE SEQUENCE [LARGE SCALE GENOMIC DNA]</scope>
    <source>
        <strain evidence="2 3">Alberta</strain>
        <tissue evidence="2">Whole body</tissue>
    </source>
</reference>
<evidence type="ECO:0000313" key="2">
    <source>
        <dbReference type="EMBL" id="OXU31988.1"/>
    </source>
</evidence>
<comment type="caution">
    <text evidence="2">The sequence shown here is derived from an EMBL/GenBank/DDBJ whole genome shotgun (WGS) entry which is preliminary data.</text>
</comment>
<proteinExistence type="predicted"/>
<name>A0A232FNE8_9HYME</name>
<feature type="repeat" description="ANK" evidence="1">
    <location>
        <begin position="83"/>
        <end position="111"/>
    </location>
</feature>
<protein>
    <submittedName>
        <fullName evidence="2">Uncharacterized protein</fullName>
    </submittedName>
</protein>
<dbReference type="InterPro" id="IPR036770">
    <property type="entry name" value="Ankyrin_rpt-contain_sf"/>
</dbReference>
<keyword evidence="1" id="KW-0040">ANK repeat</keyword>
<dbReference type="AlphaFoldDB" id="A0A232FNE8"/>
<accession>A0A232FNE8</accession>
<dbReference type="SUPFAM" id="SSF48403">
    <property type="entry name" value="Ankyrin repeat"/>
    <property type="match status" value="1"/>
</dbReference>
<dbReference type="EMBL" id="NNAY01000013">
    <property type="protein sequence ID" value="OXU31988.1"/>
    <property type="molecule type" value="Genomic_DNA"/>
</dbReference>